<dbReference type="NCBIfam" id="TIGR04183">
    <property type="entry name" value="Por_Secre_tail"/>
    <property type="match status" value="1"/>
</dbReference>
<dbReference type="PANTHER" id="PTHR42535">
    <property type="entry name" value="OOKINETE PROTEIN, PUTATIVE-RELATED"/>
    <property type="match status" value="1"/>
</dbReference>
<name>A0ABX0IWL6_9FLAO</name>
<keyword evidence="1 3" id="KW-0732">Signal</keyword>
<evidence type="ECO:0000313" key="5">
    <source>
        <dbReference type="EMBL" id="NHN28103.1"/>
    </source>
</evidence>
<keyword evidence="2" id="KW-1015">Disulfide bond</keyword>
<dbReference type="Pfam" id="PF13385">
    <property type="entry name" value="Laminin_G_3"/>
    <property type="match status" value="2"/>
</dbReference>
<comment type="caution">
    <text evidence="5">The sequence shown here is derived from an EMBL/GenBank/DDBJ whole genome shotgun (WGS) entry which is preliminary data.</text>
</comment>
<feature type="domain" description="LamG-like jellyroll fold" evidence="4">
    <location>
        <begin position="47"/>
        <end position="176"/>
    </location>
</feature>
<protein>
    <submittedName>
        <fullName evidence="5">T9SS type A sorting domain-containing protein</fullName>
    </submittedName>
</protein>
<dbReference type="InterPro" id="IPR025667">
    <property type="entry name" value="SprB_repeat"/>
</dbReference>
<evidence type="ECO:0000256" key="3">
    <source>
        <dbReference type="SAM" id="SignalP"/>
    </source>
</evidence>
<dbReference type="PANTHER" id="PTHR42535:SF2">
    <property type="entry name" value="CHROMOSOME UNDETERMINED SCAFFOLD_146, WHOLE GENOME SHOTGUN SEQUENCE"/>
    <property type="match status" value="1"/>
</dbReference>
<dbReference type="Gene3D" id="2.60.120.200">
    <property type="match status" value="2"/>
</dbReference>
<dbReference type="Pfam" id="PF18962">
    <property type="entry name" value="Por_Secre_tail"/>
    <property type="match status" value="1"/>
</dbReference>
<feature type="signal peptide" evidence="3">
    <location>
        <begin position="1"/>
        <end position="23"/>
    </location>
</feature>
<keyword evidence="6" id="KW-1185">Reference proteome</keyword>
<dbReference type="SMART" id="SM00560">
    <property type="entry name" value="LamGL"/>
    <property type="match status" value="2"/>
</dbReference>
<dbReference type="InterPro" id="IPR026444">
    <property type="entry name" value="Secre_tail"/>
</dbReference>
<dbReference type="EMBL" id="VEVQ02000024">
    <property type="protein sequence ID" value="NHN28103.1"/>
    <property type="molecule type" value="Genomic_DNA"/>
</dbReference>
<evidence type="ECO:0000313" key="6">
    <source>
        <dbReference type="Proteomes" id="UP000817854"/>
    </source>
</evidence>
<dbReference type="Pfam" id="PF13573">
    <property type="entry name" value="SprB"/>
    <property type="match status" value="1"/>
</dbReference>
<dbReference type="RefSeq" id="WP_140964604.1">
    <property type="nucleotide sequence ID" value="NZ_VEVQ02000024.1"/>
</dbReference>
<dbReference type="Proteomes" id="UP000817854">
    <property type="component" value="Unassembled WGS sequence"/>
</dbReference>
<dbReference type="InterPro" id="IPR044023">
    <property type="entry name" value="Ig_7"/>
</dbReference>
<accession>A0ABX0IWL6</accession>
<evidence type="ECO:0000256" key="1">
    <source>
        <dbReference type="ARBA" id="ARBA00022729"/>
    </source>
</evidence>
<feature type="chain" id="PRO_5046206731" evidence="3">
    <location>
        <begin position="24"/>
        <end position="737"/>
    </location>
</feature>
<gene>
    <name evidence="5" type="ORF">FIA58_020690</name>
</gene>
<reference evidence="5" key="1">
    <citation type="submission" date="2019-05" db="EMBL/GenBank/DDBJ databases">
        <authorList>
            <person name="Lianzixin W."/>
        </authorList>
    </citation>
    <scope>NUCLEOTIDE SEQUENCE</scope>
    <source>
        <strain evidence="5">EC11</strain>
    </source>
</reference>
<evidence type="ECO:0000259" key="4">
    <source>
        <dbReference type="SMART" id="SM00560"/>
    </source>
</evidence>
<dbReference type="InterPro" id="IPR013320">
    <property type="entry name" value="ConA-like_dom_sf"/>
</dbReference>
<organism evidence="5 6">
    <name type="scientific">Flavobacterium jejuense</name>
    <dbReference type="NCBI Taxonomy" id="1544455"/>
    <lineage>
        <taxon>Bacteria</taxon>
        <taxon>Pseudomonadati</taxon>
        <taxon>Bacteroidota</taxon>
        <taxon>Flavobacteriia</taxon>
        <taxon>Flavobacteriales</taxon>
        <taxon>Flavobacteriaceae</taxon>
        <taxon>Flavobacterium</taxon>
    </lineage>
</organism>
<dbReference type="InterPro" id="IPR006558">
    <property type="entry name" value="LamG-like"/>
</dbReference>
<evidence type="ECO:0000256" key="2">
    <source>
        <dbReference type="ARBA" id="ARBA00023157"/>
    </source>
</evidence>
<dbReference type="SUPFAM" id="SSF49899">
    <property type="entry name" value="Concanavalin A-like lectins/glucanases"/>
    <property type="match status" value="2"/>
</dbReference>
<dbReference type="Pfam" id="PF19081">
    <property type="entry name" value="Ig_7"/>
    <property type="match status" value="1"/>
</dbReference>
<feature type="domain" description="LamG-like jellyroll fold" evidence="4">
    <location>
        <begin position="440"/>
        <end position="574"/>
    </location>
</feature>
<proteinExistence type="predicted"/>
<reference evidence="5" key="2">
    <citation type="submission" date="2020-02" db="EMBL/GenBank/DDBJ databases">
        <title>Flavobacterium profundi sp. nov., isolated from a deep-sea seamount.</title>
        <authorList>
            <person name="Zhang D.-C."/>
        </authorList>
    </citation>
    <scope>NUCLEOTIDE SEQUENCE</scope>
    <source>
        <strain evidence="5">EC11</strain>
    </source>
</reference>
<sequence length="737" mass="78634">MKQIYLSFLLTIFSVFLSFSQIATHLNFDGVDDKVVITNESNFDFTTAFSMEAWIRVTSFTQDWQTVISKGQTGPRIHRYANTDFIAFGTGGNDDLASTVSVNDGNWHHIAATFDNGIKTLYIDGVSQGTQIVGTISETNNDNVRIGSQSTFYTPVRAFHGDIDDVRFWNLAKTETEINESKNCALQGNETGLVAYYKFNQGNDGEDNTSITTVTDATSNANNGTLVNFSLNGTTSNFLSGTAPVPNITYTFIKTDVSCNGDLDGSIVLTISGGQAPYTCIWSTSDTSSSINGLMSGTYSLLAIIDANGCTIQGSDSFVPLTSITITEPLPLGSPTVTTPVVYNQGDTATELTATTGTNGSGLVWYTTAIGGSAIPTPTPSTATVGSTSYWVSSSNANGCESARTEIVVNVLAPATHLNFDGVNDYVDCGNASSLQISGTQITLQAMIYPTSWRTQIFEGSVLVKEGTNGDGYWLRVGDGGKINAAFGNGFGAVQVNTTSALSLNTWQQITVTYDGIAIKIYVNGTIVNSTNSSFSIVSTTSELYIGSSKGYTTRHFPGSIDEVRIWNKALTATDITNTMNCELQSTETGLVAYYKFNQGSNAESNTGIATLTDASGNANTGTLTNFDLIGTTSNWLAGSPITTGNTCTDLTLRNTNFEVANNIKMYPNPANSLIYIEVNNLTNATLQVLDITGKILMNQSLNTSSNNVDVSQLPTGLYLFKVSSNEGTTTSKIVKQ</sequence>